<proteinExistence type="predicted"/>
<evidence type="ECO:0000256" key="1">
    <source>
        <dbReference type="SAM" id="MobiDB-lite"/>
    </source>
</evidence>
<sequence>MADEAESDGDDEPIVELGEKTPVAGQPLARVAARLTWPHEVSRIINQEGENMIRTPSGPQQVESIFADIDETYIDSRQTFVSLVEDVIGSGPVAAEGDDANGNDDGNNTTNTDGDVDPEAEAI</sequence>
<feature type="region of interest" description="Disordered" evidence="1">
    <location>
        <begin position="91"/>
        <end position="123"/>
    </location>
</feature>
<feature type="compositionally biased region" description="Low complexity" evidence="1">
    <location>
        <begin position="103"/>
        <end position="113"/>
    </location>
</feature>
<feature type="region of interest" description="Disordered" evidence="1">
    <location>
        <begin position="1"/>
        <end position="22"/>
    </location>
</feature>
<dbReference type="InterPro" id="IPR043899">
    <property type="entry name" value="DUF5789"/>
</dbReference>
<evidence type="ECO:0000313" key="2">
    <source>
        <dbReference type="EMBL" id="AKY04289.1"/>
    </source>
</evidence>
<dbReference type="EMBL" id="KT322176">
    <property type="protein sequence ID" value="AKY04289.1"/>
    <property type="molecule type" value="Genomic_DNA"/>
</dbReference>
<reference evidence="2" key="1">
    <citation type="journal article" date="2015" name="BMC Genomics">
        <title>Diversity of the cell-wall associated genomic island of the archaeon Haloquadratum walsbyi.</title>
        <authorList>
            <person name="Martin-Cuadrado A.B."/>
            <person name="Pasic L."/>
            <person name="Rodriguez-Valera F."/>
        </authorList>
    </citation>
    <scope>NUCLEOTIDE SEQUENCE</scope>
</reference>
<dbReference type="Pfam" id="PF19102">
    <property type="entry name" value="DUF5789"/>
    <property type="match status" value="1"/>
</dbReference>
<feature type="compositionally biased region" description="Acidic residues" evidence="1">
    <location>
        <begin position="114"/>
        <end position="123"/>
    </location>
</feature>
<dbReference type="AlphaFoldDB" id="A0A0K1YBL4"/>
<name>A0A0K1YBL4_9EURY</name>
<accession>A0A0K1YBL4</accession>
<protein>
    <submittedName>
        <fullName evidence="2">Uncharacterized protein</fullName>
    </submittedName>
</protein>
<feature type="compositionally biased region" description="Acidic residues" evidence="1">
    <location>
        <begin position="1"/>
        <end position="14"/>
    </location>
</feature>
<organism evidence="2">
    <name type="scientific">uncultured haloarchaeon</name>
    <dbReference type="NCBI Taxonomy" id="160804"/>
    <lineage>
        <taxon>Archaea</taxon>
        <taxon>Methanobacteriati</taxon>
        <taxon>Methanobacteriota</taxon>
        <taxon>Stenosarchaea group</taxon>
        <taxon>Halobacteria</taxon>
        <taxon>Halobacteriales</taxon>
        <taxon>Halobacteriaceae</taxon>
        <taxon>environmental samples</taxon>
    </lineage>
</organism>